<dbReference type="AlphaFoldDB" id="A0A0V1BUU6"/>
<gene>
    <name evidence="1" type="ORF">T01_7369</name>
</gene>
<comment type="caution">
    <text evidence="1">The sequence shown here is derived from an EMBL/GenBank/DDBJ whole genome shotgun (WGS) entry which is preliminary data.</text>
</comment>
<name>A0A0V1BUU6_TRISP</name>
<evidence type="ECO:0000313" key="1">
    <source>
        <dbReference type="EMBL" id="KRY40767.1"/>
    </source>
</evidence>
<sequence length="182" mass="20366">MRPQRVPFAFRDRISEELDQLIDQGILELVQRTHDHVDCACHQMLSRCGFSVLHLWYISNSAGLNPVLLFGVMLLVPACQFEAGRYGVIVTCLIALETMKTHPQPSLPSDCLTTLSIDIQFCNLYDSPYSGTISTRRAKSGFSLETIICIPASRLSFASRVRVSGFLTPWISGAVFNRLRDV</sequence>
<keyword evidence="2" id="KW-1185">Reference proteome</keyword>
<dbReference type="Proteomes" id="UP000054776">
    <property type="component" value="Unassembled WGS sequence"/>
</dbReference>
<organism evidence="1 2">
    <name type="scientific">Trichinella spiralis</name>
    <name type="common">Trichina worm</name>
    <dbReference type="NCBI Taxonomy" id="6334"/>
    <lineage>
        <taxon>Eukaryota</taxon>
        <taxon>Metazoa</taxon>
        <taxon>Ecdysozoa</taxon>
        <taxon>Nematoda</taxon>
        <taxon>Enoplea</taxon>
        <taxon>Dorylaimia</taxon>
        <taxon>Trichinellida</taxon>
        <taxon>Trichinellidae</taxon>
        <taxon>Trichinella</taxon>
    </lineage>
</organism>
<proteinExistence type="predicted"/>
<dbReference type="OrthoDB" id="10623514at2759"/>
<evidence type="ECO:0000313" key="2">
    <source>
        <dbReference type="Proteomes" id="UP000054776"/>
    </source>
</evidence>
<dbReference type="InParanoid" id="A0A0V1BUU6"/>
<protein>
    <submittedName>
        <fullName evidence="1">Uncharacterized protein</fullName>
    </submittedName>
</protein>
<accession>A0A0V1BUU6</accession>
<reference evidence="1 2" key="1">
    <citation type="submission" date="2015-01" db="EMBL/GenBank/DDBJ databases">
        <title>Evolution of Trichinella species and genotypes.</title>
        <authorList>
            <person name="Korhonen P.K."/>
            <person name="Edoardo P."/>
            <person name="Giuseppe L.R."/>
            <person name="Gasser R.B."/>
        </authorList>
    </citation>
    <scope>NUCLEOTIDE SEQUENCE [LARGE SCALE GENOMIC DNA]</scope>
    <source>
        <strain evidence="1">ISS3</strain>
    </source>
</reference>
<dbReference type="EMBL" id="JYDH01000011">
    <property type="protein sequence ID" value="KRY40767.1"/>
    <property type="molecule type" value="Genomic_DNA"/>
</dbReference>